<sequence length="306" mass="31887">MSGHGHGQSELTATGRHRGALIGALLCSLAILVVEVIGAVVSGSLALLADAGHVLADSGGVALALGATVLAARPARGRRTFGWARAEILAAALNGLILTGIGIYVLTEGIRRLINPSEVEAGSMGIFAAVGLLGNLAGMAFLFRARGASLNLRGAFLEVATDTAASVGVLVAAIVIATTGFLRADPLVSVAIGILVIPRALRLLRDAARVLLEEAPADLDLEEIRRHIVEIEHISDVHDLHVHTVTSGLPVLTAHVVVDDGCFQDGHAPQLLDRLQQCLAAHFDVEHSTFQLEPAGHADHEHPRHA</sequence>
<evidence type="ECO:0000256" key="7">
    <source>
        <dbReference type="ARBA" id="ARBA00023136"/>
    </source>
</evidence>
<dbReference type="Gene3D" id="1.20.1510.10">
    <property type="entry name" value="Cation efflux protein transmembrane domain"/>
    <property type="match status" value="1"/>
</dbReference>
<keyword evidence="7 8" id="KW-0472">Membrane</keyword>
<evidence type="ECO:0000256" key="4">
    <source>
        <dbReference type="ARBA" id="ARBA00022692"/>
    </source>
</evidence>
<dbReference type="PANTHER" id="PTHR11562:SF17">
    <property type="entry name" value="RE54080P-RELATED"/>
    <property type="match status" value="1"/>
</dbReference>
<keyword evidence="3" id="KW-0813">Transport</keyword>
<dbReference type="NCBIfam" id="TIGR01297">
    <property type="entry name" value="CDF"/>
    <property type="match status" value="1"/>
</dbReference>
<dbReference type="Pfam" id="PF01545">
    <property type="entry name" value="Cation_efflux"/>
    <property type="match status" value="1"/>
</dbReference>
<evidence type="ECO:0000259" key="9">
    <source>
        <dbReference type="Pfam" id="PF01545"/>
    </source>
</evidence>
<comment type="similarity">
    <text evidence="2">Belongs to the cation diffusion facilitator (CDF) transporter (TC 2.A.4) family. SLC30A subfamily.</text>
</comment>
<accession>A0ABP4PH88</accession>
<evidence type="ECO:0000256" key="2">
    <source>
        <dbReference type="ARBA" id="ARBA00008873"/>
    </source>
</evidence>
<keyword evidence="5 8" id="KW-1133">Transmembrane helix</keyword>
<evidence type="ECO:0000256" key="6">
    <source>
        <dbReference type="ARBA" id="ARBA00023065"/>
    </source>
</evidence>
<evidence type="ECO:0000256" key="5">
    <source>
        <dbReference type="ARBA" id="ARBA00022989"/>
    </source>
</evidence>
<dbReference type="InterPro" id="IPR027470">
    <property type="entry name" value="Cation_efflux_CTD"/>
</dbReference>
<gene>
    <name evidence="11" type="ORF">GCM10009789_38010</name>
</gene>
<comment type="subcellular location">
    <subcellularLocation>
        <location evidence="1">Membrane</location>
        <topology evidence="1">Multi-pass membrane protein</topology>
    </subcellularLocation>
</comment>
<keyword evidence="4 8" id="KW-0812">Transmembrane</keyword>
<keyword evidence="6" id="KW-0406">Ion transport</keyword>
<evidence type="ECO:0000259" key="10">
    <source>
        <dbReference type="Pfam" id="PF16916"/>
    </source>
</evidence>
<organism evidence="11 12">
    <name type="scientific">Kribbella sancticallisti</name>
    <dbReference type="NCBI Taxonomy" id="460087"/>
    <lineage>
        <taxon>Bacteria</taxon>
        <taxon>Bacillati</taxon>
        <taxon>Actinomycetota</taxon>
        <taxon>Actinomycetes</taxon>
        <taxon>Propionibacteriales</taxon>
        <taxon>Kribbellaceae</taxon>
        <taxon>Kribbella</taxon>
    </lineage>
</organism>
<evidence type="ECO:0000256" key="1">
    <source>
        <dbReference type="ARBA" id="ARBA00004141"/>
    </source>
</evidence>
<name>A0ABP4PH88_9ACTN</name>
<evidence type="ECO:0000256" key="8">
    <source>
        <dbReference type="SAM" id="Phobius"/>
    </source>
</evidence>
<protein>
    <submittedName>
        <fullName evidence="11">Cation diffusion facilitator family transporter</fullName>
    </submittedName>
</protein>
<reference evidence="12" key="1">
    <citation type="journal article" date="2019" name="Int. J. Syst. Evol. Microbiol.">
        <title>The Global Catalogue of Microorganisms (GCM) 10K type strain sequencing project: providing services to taxonomists for standard genome sequencing and annotation.</title>
        <authorList>
            <consortium name="The Broad Institute Genomics Platform"/>
            <consortium name="The Broad Institute Genome Sequencing Center for Infectious Disease"/>
            <person name="Wu L."/>
            <person name="Ma J."/>
        </authorList>
    </citation>
    <scope>NUCLEOTIDE SEQUENCE [LARGE SCALE GENOMIC DNA]</scope>
    <source>
        <strain evidence="12">JCM 14969</strain>
    </source>
</reference>
<feature type="domain" description="Cation efflux protein transmembrane" evidence="9">
    <location>
        <begin position="23"/>
        <end position="212"/>
    </location>
</feature>
<dbReference type="InterPro" id="IPR027469">
    <property type="entry name" value="Cation_efflux_TMD_sf"/>
</dbReference>
<feature type="transmembrane region" description="Helical" evidence="8">
    <location>
        <begin position="84"/>
        <end position="106"/>
    </location>
</feature>
<feature type="transmembrane region" description="Helical" evidence="8">
    <location>
        <begin position="54"/>
        <end position="72"/>
    </location>
</feature>
<keyword evidence="12" id="KW-1185">Reference proteome</keyword>
<dbReference type="PANTHER" id="PTHR11562">
    <property type="entry name" value="CATION EFFLUX PROTEIN/ ZINC TRANSPORTER"/>
    <property type="match status" value="1"/>
</dbReference>
<dbReference type="Pfam" id="PF16916">
    <property type="entry name" value="ZT_dimer"/>
    <property type="match status" value="1"/>
</dbReference>
<feature type="transmembrane region" description="Helical" evidence="8">
    <location>
        <begin position="126"/>
        <end position="143"/>
    </location>
</feature>
<feature type="transmembrane region" description="Helical" evidence="8">
    <location>
        <begin position="21"/>
        <end position="48"/>
    </location>
</feature>
<dbReference type="SUPFAM" id="SSF160240">
    <property type="entry name" value="Cation efflux protein cytoplasmic domain-like"/>
    <property type="match status" value="1"/>
</dbReference>
<dbReference type="SUPFAM" id="SSF161111">
    <property type="entry name" value="Cation efflux protein transmembrane domain-like"/>
    <property type="match status" value="1"/>
</dbReference>
<dbReference type="InterPro" id="IPR058533">
    <property type="entry name" value="Cation_efflux_TM"/>
</dbReference>
<evidence type="ECO:0000256" key="3">
    <source>
        <dbReference type="ARBA" id="ARBA00022448"/>
    </source>
</evidence>
<feature type="transmembrane region" description="Helical" evidence="8">
    <location>
        <begin position="155"/>
        <end position="181"/>
    </location>
</feature>
<dbReference type="RefSeq" id="WP_344215624.1">
    <property type="nucleotide sequence ID" value="NZ_BAAAOS010000020.1"/>
</dbReference>
<proteinExistence type="inferred from homology"/>
<feature type="domain" description="Cation efflux protein cytoplasmic" evidence="10">
    <location>
        <begin position="217"/>
        <end position="294"/>
    </location>
</feature>
<dbReference type="InterPro" id="IPR036837">
    <property type="entry name" value="Cation_efflux_CTD_sf"/>
</dbReference>
<dbReference type="InterPro" id="IPR002524">
    <property type="entry name" value="Cation_efflux"/>
</dbReference>
<dbReference type="InterPro" id="IPR050681">
    <property type="entry name" value="CDF/SLC30A"/>
</dbReference>
<evidence type="ECO:0000313" key="12">
    <source>
        <dbReference type="Proteomes" id="UP001500393"/>
    </source>
</evidence>
<evidence type="ECO:0000313" key="11">
    <source>
        <dbReference type="EMBL" id="GAA1580546.1"/>
    </source>
</evidence>
<comment type="caution">
    <text evidence="11">The sequence shown here is derived from an EMBL/GenBank/DDBJ whole genome shotgun (WGS) entry which is preliminary data.</text>
</comment>
<dbReference type="EMBL" id="BAAAOS010000020">
    <property type="protein sequence ID" value="GAA1580546.1"/>
    <property type="molecule type" value="Genomic_DNA"/>
</dbReference>
<dbReference type="Proteomes" id="UP001500393">
    <property type="component" value="Unassembled WGS sequence"/>
</dbReference>